<evidence type="ECO:0000256" key="4">
    <source>
        <dbReference type="SAM" id="Phobius"/>
    </source>
</evidence>
<dbReference type="GO" id="GO:0035591">
    <property type="term" value="F:signaling adaptor activity"/>
    <property type="evidence" value="ECO:0007669"/>
    <property type="project" value="InterPro"/>
</dbReference>
<dbReference type="PANTHER" id="PTHR22998:SF1">
    <property type="entry name" value="NAD(+) HYDROLASE SARM1"/>
    <property type="match status" value="1"/>
</dbReference>
<dbReference type="SUPFAM" id="SSF52200">
    <property type="entry name" value="Toll/Interleukin receptor TIR domain"/>
    <property type="match status" value="1"/>
</dbReference>
<evidence type="ECO:0000256" key="2">
    <source>
        <dbReference type="ARBA" id="ARBA00022490"/>
    </source>
</evidence>
<feature type="transmembrane region" description="Helical" evidence="4">
    <location>
        <begin position="277"/>
        <end position="296"/>
    </location>
</feature>
<comment type="subcellular location">
    <subcellularLocation>
        <location evidence="1">Cytoplasm</location>
    </subcellularLocation>
</comment>
<dbReference type="GO" id="GO:0003953">
    <property type="term" value="F:NAD+ nucleosidase activity"/>
    <property type="evidence" value="ECO:0007669"/>
    <property type="project" value="InterPro"/>
</dbReference>
<dbReference type="RefSeq" id="WP_141412945.1">
    <property type="nucleotide sequence ID" value="NZ_AP019735.1"/>
</dbReference>
<keyword evidence="2" id="KW-0963">Cytoplasm</keyword>
<dbReference type="GO" id="GO:0005737">
    <property type="term" value="C:cytoplasm"/>
    <property type="evidence" value="ECO:0007669"/>
    <property type="project" value="UniProtKB-SubCell"/>
</dbReference>
<feature type="domain" description="TIR" evidence="5">
    <location>
        <begin position="1"/>
        <end position="142"/>
    </location>
</feature>
<organism evidence="6 7">
    <name type="scientific">Alistipes communis</name>
    <dbReference type="NCBI Taxonomy" id="2585118"/>
    <lineage>
        <taxon>Bacteria</taxon>
        <taxon>Pseudomonadati</taxon>
        <taxon>Bacteroidota</taxon>
        <taxon>Bacteroidia</taxon>
        <taxon>Bacteroidales</taxon>
        <taxon>Rikenellaceae</taxon>
        <taxon>Alistipes</taxon>
    </lineage>
</organism>
<dbReference type="GO" id="GO:0048678">
    <property type="term" value="P:response to axon injury"/>
    <property type="evidence" value="ECO:0007669"/>
    <property type="project" value="InterPro"/>
</dbReference>
<dbReference type="EMBL" id="AP019735">
    <property type="protein sequence ID" value="BBL04521.1"/>
    <property type="molecule type" value="Genomic_DNA"/>
</dbReference>
<evidence type="ECO:0000313" key="6">
    <source>
        <dbReference type="EMBL" id="BBL04521.1"/>
    </source>
</evidence>
<proteinExistence type="predicted"/>
<dbReference type="Proteomes" id="UP000318946">
    <property type="component" value="Chromosome"/>
</dbReference>
<keyword evidence="4" id="KW-0472">Membrane</keyword>
<dbReference type="AlphaFoldDB" id="A0A4Y1WU26"/>
<dbReference type="GeneID" id="78342551"/>
<dbReference type="GO" id="GO:0007165">
    <property type="term" value="P:signal transduction"/>
    <property type="evidence" value="ECO:0007669"/>
    <property type="project" value="InterPro"/>
</dbReference>
<gene>
    <name evidence="6" type="ORF">A5CBH24_18340</name>
</gene>
<dbReference type="Gene3D" id="3.40.50.10140">
    <property type="entry name" value="Toll/interleukin-1 receptor homology (TIR) domain"/>
    <property type="match status" value="1"/>
</dbReference>
<dbReference type="OrthoDB" id="9768004at2"/>
<keyword evidence="3" id="KW-0677">Repeat</keyword>
<evidence type="ECO:0000313" key="7">
    <source>
        <dbReference type="Proteomes" id="UP000318946"/>
    </source>
</evidence>
<sequence length="303" mass="34940">MAYDIFISYRRRGGFETAKHLYDLLTKDGYRVSFDIDTLRNGDFDTELLRRIDECRDFILILSEGALDRCVDPSAVASADWVRCELAYALEKNKNIVPIMLAGFTAFPDNLPDDIRKVVRKNGPKYDSYYFDDFYRRLKSDFLETKPEERGDEDAYVTQLLKRLSALKSVPEPTDGQQAELGETYYELGRLALLHNRPDMLDYLPQALAIFRRLAEKEPERYRARIAELEPLVRRNKRTFRLFTGLFLLFTIAFCVLLPAGLLYWIVRAGAAHNYPLMAAGVAVLGGVFALFVYLIRKNRSES</sequence>
<dbReference type="KEGG" id="acou:A5CBH24_18340"/>
<dbReference type="Pfam" id="PF13676">
    <property type="entry name" value="TIR_2"/>
    <property type="match status" value="1"/>
</dbReference>
<protein>
    <recommendedName>
        <fullName evidence="5">TIR domain-containing protein</fullName>
    </recommendedName>
</protein>
<keyword evidence="4" id="KW-0812">Transmembrane</keyword>
<reference evidence="7" key="1">
    <citation type="submission" date="2019-06" db="EMBL/GenBank/DDBJ databases">
        <title>Alistipes onderdonkii subsp. vulgaris subsp. nov., Alistipes dispar sp. nov. and Alistipes communis sp. nov., isolated from human faeces, and creation of Alistipes onderdonkii subsp. onderdonkii subsp. nov.</title>
        <authorList>
            <person name="Sakamoto M."/>
            <person name="Ikeyama N."/>
            <person name="Ogata Y."/>
            <person name="Suda W."/>
            <person name="Iino T."/>
            <person name="Hattori M."/>
            <person name="Ohkuma M."/>
        </authorList>
    </citation>
    <scope>NUCLEOTIDE SEQUENCE [LARGE SCALE GENOMIC DNA]</scope>
    <source>
        <strain evidence="7">5CBH24</strain>
    </source>
</reference>
<dbReference type="InterPro" id="IPR000157">
    <property type="entry name" value="TIR_dom"/>
</dbReference>
<name>A0A4Y1WU26_9BACT</name>
<accession>A0A4Y1WU26</accession>
<keyword evidence="7" id="KW-1185">Reference proteome</keyword>
<keyword evidence="4" id="KW-1133">Transmembrane helix</keyword>
<evidence type="ECO:0000259" key="5">
    <source>
        <dbReference type="PROSITE" id="PS50104"/>
    </source>
</evidence>
<evidence type="ECO:0000256" key="1">
    <source>
        <dbReference type="ARBA" id="ARBA00004496"/>
    </source>
</evidence>
<dbReference type="SMART" id="SM00255">
    <property type="entry name" value="TIR"/>
    <property type="match status" value="1"/>
</dbReference>
<dbReference type="InterPro" id="IPR039184">
    <property type="entry name" value="SARM1"/>
</dbReference>
<dbReference type="InterPro" id="IPR035897">
    <property type="entry name" value="Toll_tir_struct_dom_sf"/>
</dbReference>
<dbReference type="PROSITE" id="PS50104">
    <property type="entry name" value="TIR"/>
    <property type="match status" value="1"/>
</dbReference>
<dbReference type="PANTHER" id="PTHR22998">
    <property type="entry name" value="SARM1"/>
    <property type="match status" value="1"/>
</dbReference>
<feature type="transmembrane region" description="Helical" evidence="4">
    <location>
        <begin position="242"/>
        <end position="265"/>
    </location>
</feature>
<evidence type="ECO:0000256" key="3">
    <source>
        <dbReference type="ARBA" id="ARBA00022737"/>
    </source>
</evidence>